<dbReference type="GeneID" id="10153473"/>
<evidence type="ECO:0000256" key="1">
    <source>
        <dbReference type="ARBA" id="ARBA00004196"/>
    </source>
</evidence>
<dbReference type="PANTHER" id="PTHR42953:SF1">
    <property type="entry name" value="METAL-BINDING PROTEIN HI_0362-RELATED"/>
    <property type="match status" value="1"/>
</dbReference>
<gene>
    <name evidence="6" type="ordered locus">Desmu_0777</name>
</gene>
<dbReference type="RefSeq" id="WP_013562304.1">
    <property type="nucleotide sequence ID" value="NC_014961.1"/>
</dbReference>
<evidence type="ECO:0000256" key="5">
    <source>
        <dbReference type="SAM" id="Phobius"/>
    </source>
</evidence>
<dbReference type="STRING" id="765177.Desmu_0777"/>
<evidence type="ECO:0000313" key="6">
    <source>
        <dbReference type="EMBL" id="ADV65082.1"/>
    </source>
</evidence>
<evidence type="ECO:0000256" key="2">
    <source>
        <dbReference type="ARBA" id="ARBA00022448"/>
    </source>
</evidence>
<dbReference type="AlphaFoldDB" id="E8R9A6"/>
<comment type="subcellular location">
    <subcellularLocation>
        <location evidence="1">Cell envelope</location>
    </subcellularLocation>
</comment>
<feature type="transmembrane region" description="Helical" evidence="5">
    <location>
        <begin position="310"/>
        <end position="332"/>
    </location>
</feature>
<keyword evidence="5" id="KW-0812">Transmembrane</keyword>
<dbReference type="InterPro" id="IPR050492">
    <property type="entry name" value="Bact_metal-bind_prot9"/>
</dbReference>
<accession>E8R9A6</accession>
<keyword evidence="3" id="KW-0479">Metal-binding</keyword>
<dbReference type="Proteomes" id="UP000001068">
    <property type="component" value="Chromosome"/>
</dbReference>
<evidence type="ECO:0000256" key="3">
    <source>
        <dbReference type="ARBA" id="ARBA00022723"/>
    </source>
</evidence>
<dbReference type="Gene3D" id="3.40.50.1980">
    <property type="entry name" value="Nitrogenase molybdenum iron protein domain"/>
    <property type="match status" value="1"/>
</dbReference>
<keyword evidence="4" id="KW-0732">Signal</keyword>
<dbReference type="Pfam" id="PF01297">
    <property type="entry name" value="ZnuA"/>
    <property type="match status" value="1"/>
</dbReference>
<dbReference type="SUPFAM" id="SSF53807">
    <property type="entry name" value="Helical backbone' metal receptor"/>
    <property type="match status" value="1"/>
</dbReference>
<keyword evidence="5" id="KW-0472">Membrane</keyword>
<keyword evidence="5" id="KW-1133">Transmembrane helix</keyword>
<dbReference type="EMBL" id="CP002363">
    <property type="protein sequence ID" value="ADV65082.1"/>
    <property type="molecule type" value="Genomic_DNA"/>
</dbReference>
<dbReference type="PANTHER" id="PTHR42953">
    <property type="entry name" value="HIGH-AFFINITY ZINC UPTAKE SYSTEM PROTEIN ZNUA-RELATED"/>
    <property type="match status" value="1"/>
</dbReference>
<dbReference type="OrthoDB" id="50488at2157"/>
<reference evidence="7" key="1">
    <citation type="submission" date="2010-11" db="EMBL/GenBank/DDBJ databases">
        <title>The complete genome of Desulfurococcus mucosus DSM 2162.</title>
        <authorList>
            <consortium name="US DOE Joint Genome Institute (JGI-PGF)"/>
            <person name="Lucas S."/>
            <person name="Copeland A."/>
            <person name="Lapidus A."/>
            <person name="Bruce D."/>
            <person name="Goodwin L."/>
            <person name="Pitluck S."/>
            <person name="Kyrpides N."/>
            <person name="Mavromatis K."/>
            <person name="Pagani I."/>
            <person name="Ivanova N."/>
            <person name="Ovchinnikova G."/>
            <person name="Chertkov O."/>
            <person name="Held B."/>
            <person name="Brettin T."/>
            <person name="Detter J.C."/>
            <person name="Tapia R."/>
            <person name="Han C."/>
            <person name="Land M."/>
            <person name="Hauser L."/>
            <person name="Markowitz V."/>
            <person name="Cheng J.-F."/>
            <person name="Hugenholtz P."/>
            <person name="Woyke T."/>
            <person name="Wu D."/>
            <person name="Wirth R."/>
            <person name="Bilek Y."/>
            <person name="Hader T."/>
            <person name="Klenk H.-P."/>
            <person name="Eisen J.A."/>
        </authorList>
    </citation>
    <scope>NUCLEOTIDE SEQUENCE [LARGE SCALE GENOMIC DNA]</scope>
    <source>
        <strain evidence="7">ATCC 35584 / DSM 2162 / JCM 9187 / O7/1</strain>
    </source>
</reference>
<dbReference type="InterPro" id="IPR006127">
    <property type="entry name" value="ZnuA-like"/>
</dbReference>
<dbReference type="eggNOG" id="arCOG01005">
    <property type="taxonomic scope" value="Archaea"/>
</dbReference>
<keyword evidence="2" id="KW-0813">Transport</keyword>
<keyword evidence="7" id="KW-1185">Reference proteome</keyword>
<dbReference type="KEGG" id="dmu:Desmu_0777"/>
<dbReference type="HOGENOM" id="CLU_067263_0_0_2"/>
<reference evidence="6 7" key="2">
    <citation type="journal article" date="2011" name="Stand. Genomic Sci.">
        <title>Complete genome sequence of Desulfurococcus mucosus type strain (O7/1).</title>
        <authorList>
            <person name="Wirth R."/>
            <person name="Chertkov O."/>
            <person name="Held B."/>
            <person name="Lapidus A."/>
            <person name="Nolan M."/>
            <person name="Lucas S."/>
            <person name="Hammon N."/>
            <person name="Deshpande S."/>
            <person name="Cheng J.F."/>
            <person name="Tapia R."/>
            <person name="Han C."/>
            <person name="Goodwin L."/>
            <person name="Pitluck S."/>
            <person name="Liolios K."/>
            <person name="Ioanna P."/>
            <person name="Ivanova N."/>
            <person name="Mavromatis K."/>
            <person name="Mikhailova N."/>
            <person name="Pati A."/>
            <person name="Chen A."/>
            <person name="Palaniappan K."/>
            <person name="Land M."/>
            <person name="Hauser L."/>
            <person name="Chang Y.J."/>
            <person name="Jeffries C.D."/>
            <person name="Bilek Y."/>
            <person name="Hader T."/>
            <person name="Rohde M."/>
            <person name="Spring S."/>
            <person name="Sikorski J."/>
            <person name="Goker M."/>
            <person name="Woyke T."/>
            <person name="Bristow J."/>
            <person name="Eisen J.A."/>
            <person name="Markowitz V."/>
            <person name="Hugenholtz P."/>
            <person name="Kyrpides N.C."/>
            <person name="Klenk H.P."/>
        </authorList>
    </citation>
    <scope>NUCLEOTIDE SEQUENCE [LARGE SCALE GENOMIC DNA]</scope>
    <source>
        <strain evidence="7">ATCC 35584 / DSM 2162 / JCM 9187 / O7/1</strain>
    </source>
</reference>
<proteinExistence type="predicted"/>
<dbReference type="GO" id="GO:0030001">
    <property type="term" value="P:metal ion transport"/>
    <property type="evidence" value="ECO:0007669"/>
    <property type="project" value="InterPro"/>
</dbReference>
<organism evidence="6 7">
    <name type="scientific">Desulfurococcus mucosus (strain ATCC 35584 / DSM 2162 / JCM 9187 / O7/1)</name>
    <dbReference type="NCBI Taxonomy" id="765177"/>
    <lineage>
        <taxon>Archaea</taxon>
        <taxon>Thermoproteota</taxon>
        <taxon>Thermoprotei</taxon>
        <taxon>Desulfurococcales</taxon>
        <taxon>Desulfurococcaceae</taxon>
        <taxon>Desulfurococcus</taxon>
    </lineage>
</organism>
<name>E8R9A6_DESM0</name>
<dbReference type="GO" id="GO:0046872">
    <property type="term" value="F:metal ion binding"/>
    <property type="evidence" value="ECO:0007669"/>
    <property type="project" value="UniProtKB-KW"/>
</dbReference>
<protein>
    <submittedName>
        <fullName evidence="6">Periplasmic solute binding protein</fullName>
    </submittedName>
</protein>
<evidence type="ECO:0000256" key="4">
    <source>
        <dbReference type="ARBA" id="ARBA00022729"/>
    </source>
</evidence>
<sequence length="333" mass="35734" precursor="true">MIARSLPHVTIVLLVLISILPAQTAVAEGGIRVITVFPSMVNDVKSLLCDNDSVDYLVPPGVDPHEYQLSTSDYDKLRKATLIVSTGHTGVEMQISELVMQGGLNATLINILEIPGLRIAINPSTGQENLHMPIYDPLNYLLFVENLTSTLVALNPSKADCYRAKAMDVIASLARLISKSHGRYMGVPTVVDTPVLQYAVEWMGFKVVKSLIPEHDVQPSPLDLSTVEGLLRNGTIPIVFYTSPPVSSESNTLVELSRRYGVVAVGIPSPMAEGSIPGKLGYVVSVLGNVSINNAGVTGASPAQSGLSEYLMIVVYIIVGFIAGLIASRWLLK</sequence>
<evidence type="ECO:0000313" key="7">
    <source>
        <dbReference type="Proteomes" id="UP000001068"/>
    </source>
</evidence>